<evidence type="ECO:0000313" key="9">
    <source>
        <dbReference type="EMBL" id="OBR81490.1"/>
    </source>
</evidence>
<dbReference type="Pfam" id="PF08652">
    <property type="entry name" value="RAI1"/>
    <property type="match status" value="1"/>
</dbReference>
<gene>
    <name evidence="9" type="ORF">I303_08260</name>
</gene>
<keyword evidence="6" id="KW-0479">Metal-binding</keyword>
<dbReference type="GO" id="GO:0004518">
    <property type="term" value="F:nuclease activity"/>
    <property type="evidence" value="ECO:0007669"/>
    <property type="project" value="UniProtKB-KW"/>
</dbReference>
<accession>A0A1A5ZUK2</accession>
<keyword evidence="6" id="KW-0547">Nucleotide-binding</keyword>
<comment type="function">
    <text evidence="6">Decapping enzyme for NAD-capped RNAs: specifically hydrolyzes the nicotinamide adenine dinucleotide (NAD) cap from a subset of RNAs by removing the entire NAD moiety from the 5'-end of an NAD-capped RNA.</text>
</comment>
<dbReference type="GO" id="GO:0005634">
    <property type="term" value="C:nucleus"/>
    <property type="evidence" value="ECO:0007669"/>
    <property type="project" value="UniProtKB-SubCell"/>
</dbReference>
<feature type="region of interest" description="Disordered" evidence="7">
    <location>
        <begin position="1"/>
        <end position="24"/>
    </location>
</feature>
<evidence type="ECO:0000256" key="7">
    <source>
        <dbReference type="SAM" id="MobiDB-lite"/>
    </source>
</evidence>
<evidence type="ECO:0000256" key="1">
    <source>
        <dbReference type="ARBA" id="ARBA00001968"/>
    </source>
</evidence>
<dbReference type="PANTHER" id="PTHR12395">
    <property type="entry name" value="DOM-3 RELATED"/>
    <property type="match status" value="1"/>
</dbReference>
<keyword evidence="6" id="KW-0694">RNA-binding</keyword>
<dbReference type="AlphaFoldDB" id="A0A1A5ZUK2"/>
<organism evidence="9">
    <name type="scientific">Kwoniella dejecticola CBS 10117</name>
    <dbReference type="NCBI Taxonomy" id="1296121"/>
    <lineage>
        <taxon>Eukaryota</taxon>
        <taxon>Fungi</taxon>
        <taxon>Dikarya</taxon>
        <taxon>Basidiomycota</taxon>
        <taxon>Agaricomycotina</taxon>
        <taxon>Tremellomycetes</taxon>
        <taxon>Tremellales</taxon>
        <taxon>Cryptococcaceae</taxon>
        <taxon>Kwoniella</taxon>
    </lineage>
</organism>
<comment type="catalytic activity">
    <reaction evidence="5">
        <text>a 5'-end NAD(+)-phospho-ribonucleoside in mRNA + H2O = a 5'-end phospho-ribonucleoside in mRNA + NAD(+) + H(+)</text>
        <dbReference type="Rhea" id="RHEA:60880"/>
        <dbReference type="Rhea" id="RHEA-COMP:15692"/>
        <dbReference type="Rhea" id="RHEA-COMP:15698"/>
        <dbReference type="ChEBI" id="CHEBI:15377"/>
        <dbReference type="ChEBI" id="CHEBI:15378"/>
        <dbReference type="ChEBI" id="CHEBI:57540"/>
        <dbReference type="ChEBI" id="CHEBI:138282"/>
        <dbReference type="ChEBI" id="CHEBI:144029"/>
    </reaction>
    <physiologicalReaction direction="left-to-right" evidence="5">
        <dbReference type="Rhea" id="RHEA:60881"/>
    </physiologicalReaction>
</comment>
<comment type="catalytic activity">
    <reaction evidence="3">
        <text>a 5'-end (N(7)-methyl 5'-triphosphoguanosine)-ribonucleoside-ribonucleotide in mRNA + H2O = a (N(7)-methyl 5'-triphosphoguanosine)-nucleoside + a 5'-end phospho-ribonucleoside in mRNA + H(+)</text>
        <dbReference type="Rhea" id="RHEA:66928"/>
        <dbReference type="Rhea" id="RHEA-COMP:15692"/>
        <dbReference type="Rhea" id="RHEA-COMP:17313"/>
        <dbReference type="ChEBI" id="CHEBI:15377"/>
        <dbReference type="ChEBI" id="CHEBI:15378"/>
        <dbReference type="ChEBI" id="CHEBI:138282"/>
        <dbReference type="ChEBI" id="CHEBI:172876"/>
        <dbReference type="ChEBI" id="CHEBI:172877"/>
    </reaction>
    <physiologicalReaction direction="left-to-right" evidence="3">
        <dbReference type="Rhea" id="RHEA:66929"/>
    </physiologicalReaction>
</comment>
<comment type="cofactor">
    <cofactor evidence="1 6">
        <name>a divalent metal cation</name>
        <dbReference type="ChEBI" id="CHEBI:60240"/>
    </cofactor>
</comment>
<dbReference type="GO" id="GO:0046872">
    <property type="term" value="F:metal ion binding"/>
    <property type="evidence" value="ECO:0007669"/>
    <property type="project" value="UniProtKB-KW"/>
</dbReference>
<evidence type="ECO:0000259" key="8">
    <source>
        <dbReference type="Pfam" id="PF08652"/>
    </source>
</evidence>
<comment type="similarity">
    <text evidence="2 6">Belongs to the DXO/Dom3Z family.</text>
</comment>
<dbReference type="PANTHER" id="PTHR12395:SF9">
    <property type="entry name" value="DECAPPING AND EXORIBONUCLEASE PROTEIN"/>
    <property type="match status" value="1"/>
</dbReference>
<proteinExistence type="inferred from homology"/>
<evidence type="ECO:0000256" key="2">
    <source>
        <dbReference type="ARBA" id="ARBA00006562"/>
    </source>
</evidence>
<dbReference type="GO" id="GO:0005829">
    <property type="term" value="C:cytosol"/>
    <property type="evidence" value="ECO:0007669"/>
    <property type="project" value="TreeGrafter"/>
</dbReference>
<feature type="compositionally biased region" description="Pro residues" evidence="7">
    <location>
        <begin position="11"/>
        <end position="24"/>
    </location>
</feature>
<keyword evidence="6" id="KW-0378">Hydrolase</keyword>
<reference evidence="9" key="1">
    <citation type="submission" date="2013-07" db="EMBL/GenBank/DDBJ databases">
        <title>The Genome Sequence of Cryptococcus dejecticola CBS10117.</title>
        <authorList>
            <consortium name="The Broad Institute Genome Sequencing Platform"/>
            <person name="Cuomo C."/>
            <person name="Litvintseva A."/>
            <person name="Chen Y."/>
            <person name="Heitman J."/>
            <person name="Sun S."/>
            <person name="Springer D."/>
            <person name="Dromer F."/>
            <person name="Young S.K."/>
            <person name="Zeng Q."/>
            <person name="Gargeya S."/>
            <person name="Fitzgerald M."/>
            <person name="Abouelleil A."/>
            <person name="Alvarado L."/>
            <person name="Berlin A.M."/>
            <person name="Chapman S.B."/>
            <person name="Dewar J."/>
            <person name="Goldberg J."/>
            <person name="Griggs A."/>
            <person name="Gujja S."/>
            <person name="Hansen M."/>
            <person name="Howarth C."/>
            <person name="Imamovic A."/>
            <person name="Larimer J."/>
            <person name="McCowan C."/>
            <person name="Murphy C."/>
            <person name="Pearson M."/>
            <person name="Priest M."/>
            <person name="Roberts A."/>
            <person name="Saif S."/>
            <person name="Shea T."/>
            <person name="Sykes S."/>
            <person name="Wortman J."/>
            <person name="Nusbaum C."/>
            <person name="Birren B."/>
        </authorList>
    </citation>
    <scope>NUCLEOTIDE SEQUENCE [LARGE SCALE GENOMIC DNA]</scope>
    <source>
        <strain evidence="9">CBS 10117</strain>
    </source>
</reference>
<name>A0A1A5ZUK2_9TREE</name>
<keyword evidence="6" id="KW-0540">Nuclease</keyword>
<dbReference type="EC" id="3.6.1.-" evidence="6"/>
<evidence type="ECO:0000256" key="5">
    <source>
        <dbReference type="ARBA" id="ARBA00048124"/>
    </source>
</evidence>
<evidence type="ECO:0000256" key="3">
    <source>
        <dbReference type="ARBA" id="ARBA00044676"/>
    </source>
</evidence>
<comment type="catalytic activity">
    <reaction evidence="4">
        <text>a 5'-end triphospho-ribonucleoside in mRNA + H2O = a 5'-end phospho-ribonucleoside in mRNA + diphosphate + H(+)</text>
        <dbReference type="Rhea" id="RHEA:78683"/>
        <dbReference type="Rhea" id="RHEA-COMP:15692"/>
        <dbReference type="Rhea" id="RHEA-COMP:17164"/>
        <dbReference type="ChEBI" id="CHEBI:15377"/>
        <dbReference type="ChEBI" id="CHEBI:15378"/>
        <dbReference type="ChEBI" id="CHEBI:33019"/>
        <dbReference type="ChEBI" id="CHEBI:138282"/>
        <dbReference type="ChEBI" id="CHEBI:167618"/>
    </reaction>
    <physiologicalReaction direction="left-to-right" evidence="4">
        <dbReference type="Rhea" id="RHEA:78684"/>
    </physiologicalReaction>
</comment>
<evidence type="ECO:0000256" key="4">
    <source>
        <dbReference type="ARBA" id="ARBA00044692"/>
    </source>
</evidence>
<feature type="domain" description="RAI1-like" evidence="8">
    <location>
        <begin position="25"/>
        <end position="372"/>
    </location>
</feature>
<dbReference type="GO" id="GO:0000956">
    <property type="term" value="P:nuclear-transcribed mRNA catabolic process"/>
    <property type="evidence" value="ECO:0007669"/>
    <property type="project" value="TreeGrafter"/>
</dbReference>
<dbReference type="VEuPathDB" id="FungiDB:I303_08260"/>
<dbReference type="GO" id="GO:0003723">
    <property type="term" value="F:RNA binding"/>
    <property type="evidence" value="ECO:0007669"/>
    <property type="project" value="UniProtKB-KW"/>
</dbReference>
<dbReference type="GO" id="GO:0034353">
    <property type="term" value="F:mRNA 5'-diphosphatase activity"/>
    <property type="evidence" value="ECO:0007669"/>
    <property type="project" value="TreeGrafter"/>
</dbReference>
<comment type="subcellular location">
    <subcellularLocation>
        <location evidence="6">Nucleus</location>
    </subcellularLocation>
</comment>
<dbReference type="OrthoDB" id="5853397at2759"/>
<dbReference type="GO" id="GO:0000166">
    <property type="term" value="F:nucleotide binding"/>
    <property type="evidence" value="ECO:0007669"/>
    <property type="project" value="UniProtKB-KW"/>
</dbReference>
<keyword evidence="6" id="KW-0539">Nucleus</keyword>
<dbReference type="InterPro" id="IPR013961">
    <property type="entry name" value="RAI1"/>
</dbReference>
<evidence type="ECO:0000256" key="6">
    <source>
        <dbReference type="RuleBase" id="RU367113"/>
    </source>
</evidence>
<dbReference type="EMBL" id="KI894037">
    <property type="protein sequence ID" value="OBR81490.1"/>
    <property type="molecule type" value="Genomic_DNA"/>
</dbReference>
<sequence>MSSSKTSHFLPLPPLSLRTPPPPYRRPTIISTYSHQPDRSIRHDDSSMAYYRPAPIGCDLNHGFDRRTERNESVDEHLDGLCDALRKVEEESGKGERKGGIITWRGMITRIMTAPYEDREGWEMTAIALDGSVYVELHDPPDVRAKRRKQQSTWAWQTYMGYSFESFSTQFLVPEQENEDWPTGWGGDVNTNVQCIFSVVRSAIGDIPLCLGGEVDCVRAEPGTPHPGLEKCVELKTNRVIENEKQEFIFHKKLLKHWAQSWLLGIPEIEVGFRDDSGILRNQRAFETEKIPRFIASVPSAHPPWTPGPCLHFLHAVLNLVLTHILPTDPCLRYPPDSIRRGEQSPLPPATMWRFSFIPRRGCELYEVGQMGVDDTGRWGGVLKEDYVRWRMSR</sequence>
<dbReference type="InterPro" id="IPR039039">
    <property type="entry name" value="RAI1-like_fam"/>
</dbReference>
<protein>
    <recommendedName>
        <fullName evidence="6">Decapping nuclease</fullName>
        <ecNumber evidence="6">3.6.1.-</ecNumber>
    </recommendedName>
</protein>
<dbReference type="STRING" id="1296121.A0A1A5ZUK2"/>
<dbReference type="GO" id="GO:0110155">
    <property type="term" value="P:NAD-cap decapping"/>
    <property type="evidence" value="ECO:0007669"/>
    <property type="project" value="TreeGrafter"/>
</dbReference>